<evidence type="ECO:0000256" key="3">
    <source>
        <dbReference type="ARBA" id="ARBA00022786"/>
    </source>
</evidence>
<evidence type="ECO:0000259" key="8">
    <source>
        <dbReference type="PROSITE" id="PS52048"/>
    </source>
</evidence>
<dbReference type="PANTHER" id="PTHR10589">
    <property type="entry name" value="UBIQUITIN CARBOXYL-TERMINAL HYDROLASE"/>
    <property type="match status" value="1"/>
</dbReference>
<comment type="catalytic activity">
    <reaction evidence="1 7">
        <text>Thiol-dependent hydrolysis of ester, thioester, amide, peptide and isopeptide bonds formed by the C-terminal Gly of ubiquitin (a 76-residue protein attached to proteins as an intracellular targeting signal).</text>
        <dbReference type="EC" id="3.4.19.12"/>
    </reaction>
</comment>
<dbReference type="Gene3D" id="3.40.532.10">
    <property type="entry name" value="Peptidase C12, ubiquitin carboxyl-terminal hydrolase"/>
    <property type="match status" value="1"/>
</dbReference>
<evidence type="ECO:0000256" key="4">
    <source>
        <dbReference type="ARBA" id="ARBA00022801"/>
    </source>
</evidence>
<dbReference type="EC" id="3.4.19.12" evidence="7"/>
<dbReference type="SUPFAM" id="SSF54001">
    <property type="entry name" value="Cysteine proteinases"/>
    <property type="match status" value="1"/>
</dbReference>
<keyword evidence="2 7" id="KW-0645">Protease</keyword>
<dbReference type="GO" id="GO:0005737">
    <property type="term" value="C:cytoplasm"/>
    <property type="evidence" value="ECO:0007669"/>
    <property type="project" value="TreeGrafter"/>
</dbReference>
<dbReference type="RefSeq" id="XP_016211556.1">
    <property type="nucleotide sequence ID" value="XM_016360570.1"/>
</dbReference>
<keyword evidence="5 7" id="KW-0788">Thiol protease</keyword>
<dbReference type="PROSITE" id="PS52048">
    <property type="entry name" value="UCH_DOMAIN"/>
    <property type="match status" value="1"/>
</dbReference>
<dbReference type="InterPro" id="IPR036959">
    <property type="entry name" value="Peptidase_C12_UCH_sf"/>
</dbReference>
<evidence type="ECO:0000256" key="2">
    <source>
        <dbReference type="ARBA" id="ARBA00022670"/>
    </source>
</evidence>
<dbReference type="VEuPathDB" id="FungiDB:PV09_06868"/>
<dbReference type="GeneID" id="27314841"/>
<keyword evidence="10" id="KW-1185">Reference proteome</keyword>
<dbReference type="GO" id="GO:0006511">
    <property type="term" value="P:ubiquitin-dependent protein catabolic process"/>
    <property type="evidence" value="ECO:0007669"/>
    <property type="project" value="UniProtKB-UniRule"/>
</dbReference>
<dbReference type="InParanoid" id="A0A0D1YLH7"/>
<evidence type="ECO:0000256" key="5">
    <source>
        <dbReference type="ARBA" id="ARBA00022807"/>
    </source>
</evidence>
<gene>
    <name evidence="9" type="ORF">PV09_06868</name>
</gene>
<dbReference type="CDD" id="cd09616">
    <property type="entry name" value="Peptidase_C12_UCH_L1_L3"/>
    <property type="match status" value="1"/>
</dbReference>
<dbReference type="GO" id="GO:0016579">
    <property type="term" value="P:protein deubiquitination"/>
    <property type="evidence" value="ECO:0007669"/>
    <property type="project" value="TreeGrafter"/>
</dbReference>
<organism evidence="9 10">
    <name type="scientific">Verruconis gallopava</name>
    <dbReference type="NCBI Taxonomy" id="253628"/>
    <lineage>
        <taxon>Eukaryota</taxon>
        <taxon>Fungi</taxon>
        <taxon>Dikarya</taxon>
        <taxon>Ascomycota</taxon>
        <taxon>Pezizomycotina</taxon>
        <taxon>Dothideomycetes</taxon>
        <taxon>Pleosporomycetidae</taxon>
        <taxon>Venturiales</taxon>
        <taxon>Sympoventuriaceae</taxon>
        <taxon>Verruconis</taxon>
    </lineage>
</organism>
<dbReference type="HOGENOM" id="CLU_054406_0_2_1"/>
<dbReference type="FunCoup" id="A0A0D1YLH7">
    <property type="interactions" value="542"/>
</dbReference>
<dbReference type="OrthoDB" id="427186at2759"/>
<dbReference type="PANTHER" id="PTHR10589:SF41">
    <property type="entry name" value="UBIQUITIN CARBOXYL-TERMINAL HYDROLASE"/>
    <property type="match status" value="1"/>
</dbReference>
<feature type="domain" description="UCH catalytic" evidence="8">
    <location>
        <begin position="13"/>
        <end position="239"/>
    </location>
</feature>
<dbReference type="GO" id="GO:0004843">
    <property type="term" value="F:cysteine-type deubiquitinase activity"/>
    <property type="evidence" value="ECO:0007669"/>
    <property type="project" value="UniProtKB-EC"/>
</dbReference>
<keyword evidence="3 7" id="KW-0833">Ubl conjugation pathway</keyword>
<dbReference type="InterPro" id="IPR001578">
    <property type="entry name" value="Peptidase_C12_UCH"/>
</dbReference>
<evidence type="ECO:0000256" key="7">
    <source>
        <dbReference type="RuleBase" id="RU361215"/>
    </source>
</evidence>
<dbReference type="STRING" id="253628.A0A0D1YLH7"/>
<name>A0A0D1YLH7_9PEZI</name>
<evidence type="ECO:0000313" key="10">
    <source>
        <dbReference type="Proteomes" id="UP000053259"/>
    </source>
</evidence>
<keyword evidence="4 7" id="KW-0378">Hydrolase</keyword>
<dbReference type="AlphaFoldDB" id="A0A0D1YLH7"/>
<protein>
    <recommendedName>
        <fullName evidence="7">Ubiquitin carboxyl-terminal hydrolase</fullName>
        <ecNumber evidence="7">3.4.19.12</ecNumber>
    </recommendedName>
</protein>
<evidence type="ECO:0000256" key="1">
    <source>
        <dbReference type="ARBA" id="ARBA00000707"/>
    </source>
</evidence>
<dbReference type="InterPro" id="IPR038765">
    <property type="entry name" value="Papain-like_cys_pep_sf"/>
</dbReference>
<comment type="similarity">
    <text evidence="6 7">Belongs to the peptidase C12 family.</text>
</comment>
<comment type="caution">
    <text evidence="6">Lacks conserved residue(s) required for the propagation of feature annotation.</text>
</comment>
<proteinExistence type="inferred from homology"/>
<dbReference type="PRINTS" id="PR00707">
    <property type="entry name" value="UBCTHYDRLASE"/>
</dbReference>
<dbReference type="EMBL" id="KN847553">
    <property type="protein sequence ID" value="KIW01687.1"/>
    <property type="molecule type" value="Genomic_DNA"/>
</dbReference>
<sequence length="242" mass="27090">MASDPHKLTSKKIWVPLENNPDVMTRLAHRLGLSPELSFHEPYSLTEPELMALVPRPVFALLFLYPEDALESRNDSPFEYSGSGPDEPVLWFRQTIGHTCGFMGLMHCVLNLPAADYIQPGSFFDRLRNDAIPLKPAERADLIYNSEELEEIYKQAAQTGDSRVPGTNEPVDYAFAAFVKGKDNHLYQMEGWKKGPIDRGALPEEDDLFSTKALELGPLQIINLAKASEGRFSCIALTHSKV</sequence>
<dbReference type="Proteomes" id="UP000053259">
    <property type="component" value="Unassembled WGS sequence"/>
</dbReference>
<dbReference type="Pfam" id="PF01088">
    <property type="entry name" value="Peptidase_C12"/>
    <property type="match status" value="1"/>
</dbReference>
<reference evidence="9 10" key="1">
    <citation type="submission" date="2015-01" db="EMBL/GenBank/DDBJ databases">
        <title>The Genome Sequence of Ochroconis gallopava CBS43764.</title>
        <authorList>
            <consortium name="The Broad Institute Genomics Platform"/>
            <person name="Cuomo C."/>
            <person name="de Hoog S."/>
            <person name="Gorbushina A."/>
            <person name="Stielow B."/>
            <person name="Teixiera M."/>
            <person name="Abouelleil A."/>
            <person name="Chapman S.B."/>
            <person name="Priest M."/>
            <person name="Young S.K."/>
            <person name="Wortman J."/>
            <person name="Nusbaum C."/>
            <person name="Birren B."/>
        </authorList>
    </citation>
    <scope>NUCLEOTIDE SEQUENCE [LARGE SCALE GENOMIC DNA]</scope>
    <source>
        <strain evidence="9 10">CBS 43764</strain>
    </source>
</reference>
<accession>A0A0D1YLH7</accession>
<evidence type="ECO:0000313" key="9">
    <source>
        <dbReference type="EMBL" id="KIW01687.1"/>
    </source>
</evidence>
<evidence type="ECO:0000256" key="6">
    <source>
        <dbReference type="PROSITE-ProRule" id="PRU01393"/>
    </source>
</evidence>